<reference evidence="2" key="1">
    <citation type="submission" date="2019-08" db="EMBL/GenBank/DDBJ databases">
        <authorList>
            <person name="Kucharzyk K."/>
            <person name="Murdoch R.W."/>
            <person name="Higgins S."/>
            <person name="Loffler F."/>
        </authorList>
    </citation>
    <scope>NUCLEOTIDE SEQUENCE</scope>
</reference>
<keyword evidence="1" id="KW-0472">Membrane</keyword>
<feature type="transmembrane region" description="Helical" evidence="1">
    <location>
        <begin position="43"/>
        <end position="61"/>
    </location>
</feature>
<dbReference type="EMBL" id="VSSQ01008237">
    <property type="protein sequence ID" value="MPM38295.1"/>
    <property type="molecule type" value="Genomic_DNA"/>
</dbReference>
<dbReference type="AlphaFoldDB" id="A0A644ZBN8"/>
<organism evidence="2">
    <name type="scientific">bioreactor metagenome</name>
    <dbReference type="NCBI Taxonomy" id="1076179"/>
    <lineage>
        <taxon>unclassified sequences</taxon>
        <taxon>metagenomes</taxon>
        <taxon>ecological metagenomes</taxon>
    </lineage>
</organism>
<accession>A0A644ZBN8</accession>
<keyword evidence="1" id="KW-1133">Transmembrane helix</keyword>
<keyword evidence="1" id="KW-0812">Transmembrane</keyword>
<name>A0A644ZBN8_9ZZZZ</name>
<comment type="caution">
    <text evidence="2">The sequence shown here is derived from an EMBL/GenBank/DDBJ whole genome shotgun (WGS) entry which is preliminary data.</text>
</comment>
<gene>
    <name evidence="2" type="ORF">SDC9_84924</name>
</gene>
<evidence type="ECO:0000313" key="2">
    <source>
        <dbReference type="EMBL" id="MPM38295.1"/>
    </source>
</evidence>
<evidence type="ECO:0008006" key="3">
    <source>
        <dbReference type="Google" id="ProtNLM"/>
    </source>
</evidence>
<sequence>MKTLFPIHYADIRLSYIEISDFISDFFSYFCVLKTISNMKMKIFFLPVLLSVLIISVVSCAKDDDKLEYHMVFSKNSCEVMQGSSVTIDLTAHENTTLDIKNSDIIDAVYTWGFDEYKAKIEIKGKQKGETEIVVTDHETGESATVTVTVKEFQMPCLAVKQLKGNIFDLMNFYLYNEDSKPINSSSLSTICDSIVWTIDGVNGSFRVFEHEDWVSTHLTFEWGHCFKYSGDYKTNLTAWQDNKAIYRHQLDITITDEKDFLAYNWSDIIKDSQAFTGYADVLNSSPGLMTTYGLSGTVPFAEVRVFGSDFVQSYHTLYDYFCGLYSSPTYTDKTHKMWQLYDELFSEQKEYPNAYPVAIWVEERANIVLLLLDESTESPGYLIYAEPNRL</sequence>
<evidence type="ECO:0000256" key="1">
    <source>
        <dbReference type="SAM" id="Phobius"/>
    </source>
</evidence>
<proteinExistence type="predicted"/>
<protein>
    <recommendedName>
        <fullName evidence="3">BIG2 domain-containing protein</fullName>
    </recommendedName>
</protein>